<dbReference type="PANTHER" id="PTHR47032:SF1">
    <property type="entry name" value="UDP-D-XYLOSE:L-FUCOSE ALPHA-1,3-D-XYLOSYLTRANSFERASE-RELATED"/>
    <property type="match status" value="1"/>
</dbReference>
<dbReference type="GeneID" id="17305210"/>
<dbReference type="AlphaFoldDB" id="L1JK83"/>
<dbReference type="GO" id="GO:0005794">
    <property type="term" value="C:Golgi apparatus"/>
    <property type="evidence" value="ECO:0007669"/>
    <property type="project" value="TreeGrafter"/>
</dbReference>
<dbReference type="OrthoDB" id="1712432at2759"/>
<dbReference type="GO" id="GO:0016757">
    <property type="term" value="F:glycosyltransferase activity"/>
    <property type="evidence" value="ECO:0007669"/>
    <property type="project" value="TreeGrafter"/>
</dbReference>
<evidence type="ECO:0000313" key="3">
    <source>
        <dbReference type="EMBL" id="EKX48495.1"/>
    </source>
</evidence>
<dbReference type="EnsemblProtists" id="EKX48495">
    <property type="protein sequence ID" value="EKX48495"/>
    <property type="gene ID" value="GUITHDRAFT_105641"/>
</dbReference>
<keyword evidence="5" id="KW-1185">Reference proteome</keyword>
<proteinExistence type="predicted"/>
<reference evidence="5" key="2">
    <citation type="submission" date="2012-11" db="EMBL/GenBank/DDBJ databases">
        <authorList>
            <person name="Kuo A."/>
            <person name="Curtis B.A."/>
            <person name="Tanifuji G."/>
            <person name="Burki F."/>
            <person name="Gruber A."/>
            <person name="Irimia M."/>
            <person name="Maruyama S."/>
            <person name="Arias M.C."/>
            <person name="Ball S.G."/>
            <person name="Gile G.H."/>
            <person name="Hirakawa Y."/>
            <person name="Hopkins J.F."/>
            <person name="Rensing S.A."/>
            <person name="Schmutz J."/>
            <person name="Symeonidi A."/>
            <person name="Elias M."/>
            <person name="Eveleigh R.J."/>
            <person name="Herman E.K."/>
            <person name="Klute M.J."/>
            <person name="Nakayama T."/>
            <person name="Obornik M."/>
            <person name="Reyes-Prieto A."/>
            <person name="Armbrust E.V."/>
            <person name="Aves S.J."/>
            <person name="Beiko R.G."/>
            <person name="Coutinho P."/>
            <person name="Dacks J.B."/>
            <person name="Durnford D.G."/>
            <person name="Fast N.M."/>
            <person name="Green B.R."/>
            <person name="Grisdale C."/>
            <person name="Hempe F."/>
            <person name="Henrissat B."/>
            <person name="Hoppner M.P."/>
            <person name="Ishida K.-I."/>
            <person name="Kim E."/>
            <person name="Koreny L."/>
            <person name="Kroth P.G."/>
            <person name="Liu Y."/>
            <person name="Malik S.-B."/>
            <person name="Maier U.G."/>
            <person name="McRose D."/>
            <person name="Mock T."/>
            <person name="Neilson J.A."/>
            <person name="Onodera N.T."/>
            <person name="Poole A.M."/>
            <person name="Pritham E.J."/>
            <person name="Richards T.A."/>
            <person name="Rocap G."/>
            <person name="Roy S.W."/>
            <person name="Sarai C."/>
            <person name="Schaack S."/>
            <person name="Shirato S."/>
            <person name="Slamovits C.H."/>
            <person name="Spencer D.F."/>
            <person name="Suzuki S."/>
            <person name="Worden A.Z."/>
            <person name="Zauner S."/>
            <person name="Barry K."/>
            <person name="Bell C."/>
            <person name="Bharti A.K."/>
            <person name="Crow J.A."/>
            <person name="Grimwood J."/>
            <person name="Kramer R."/>
            <person name="Lindquist E."/>
            <person name="Lucas S."/>
            <person name="Salamov A."/>
            <person name="McFadden G.I."/>
            <person name="Lane C.E."/>
            <person name="Keeling P.J."/>
            <person name="Gray M.W."/>
            <person name="Grigoriev I.V."/>
            <person name="Archibald J.M."/>
        </authorList>
    </citation>
    <scope>NUCLEOTIDE SEQUENCE</scope>
    <source>
        <strain evidence="5">CCMP2712</strain>
    </source>
</reference>
<accession>L1JK83</accession>
<dbReference type="OMA" id="SISNCAY"/>
<dbReference type="Pfam" id="PF03407">
    <property type="entry name" value="Nucleotid_trans"/>
    <property type="match status" value="1"/>
</dbReference>
<feature type="domain" description="Nucleotide-diphospho-sugar transferase" evidence="2">
    <location>
        <begin position="96"/>
        <end position="300"/>
    </location>
</feature>
<gene>
    <name evidence="3" type="ORF">GUITHDRAFT_105641</name>
</gene>
<feature type="compositionally biased region" description="Basic and acidic residues" evidence="1">
    <location>
        <begin position="42"/>
        <end position="54"/>
    </location>
</feature>
<organism evidence="3">
    <name type="scientific">Guillardia theta (strain CCMP2712)</name>
    <name type="common">Cryptophyte</name>
    <dbReference type="NCBI Taxonomy" id="905079"/>
    <lineage>
        <taxon>Eukaryota</taxon>
        <taxon>Cryptophyceae</taxon>
        <taxon>Pyrenomonadales</taxon>
        <taxon>Geminigeraceae</taxon>
        <taxon>Guillardia</taxon>
    </lineage>
</organism>
<dbReference type="KEGG" id="gtt:GUITHDRAFT_105641"/>
<dbReference type="Proteomes" id="UP000011087">
    <property type="component" value="Unassembled WGS sequence"/>
</dbReference>
<dbReference type="InterPro" id="IPR005069">
    <property type="entry name" value="Nucl-diP-sugar_transferase"/>
</dbReference>
<feature type="region of interest" description="Disordered" evidence="1">
    <location>
        <begin position="1"/>
        <end position="62"/>
    </location>
</feature>
<feature type="compositionally biased region" description="Basic and acidic residues" evidence="1">
    <location>
        <begin position="1"/>
        <end position="15"/>
    </location>
</feature>
<dbReference type="PaxDb" id="55529-EKX48495"/>
<reference evidence="4" key="3">
    <citation type="submission" date="2016-03" db="UniProtKB">
        <authorList>
            <consortium name="EnsemblProtists"/>
        </authorList>
    </citation>
    <scope>IDENTIFICATION</scope>
</reference>
<reference evidence="3 5" key="1">
    <citation type="journal article" date="2012" name="Nature">
        <title>Algal genomes reveal evolutionary mosaicism and the fate of nucleomorphs.</title>
        <authorList>
            <consortium name="DOE Joint Genome Institute"/>
            <person name="Curtis B.A."/>
            <person name="Tanifuji G."/>
            <person name="Burki F."/>
            <person name="Gruber A."/>
            <person name="Irimia M."/>
            <person name="Maruyama S."/>
            <person name="Arias M.C."/>
            <person name="Ball S.G."/>
            <person name="Gile G.H."/>
            <person name="Hirakawa Y."/>
            <person name="Hopkins J.F."/>
            <person name="Kuo A."/>
            <person name="Rensing S.A."/>
            <person name="Schmutz J."/>
            <person name="Symeonidi A."/>
            <person name="Elias M."/>
            <person name="Eveleigh R.J."/>
            <person name="Herman E.K."/>
            <person name="Klute M.J."/>
            <person name="Nakayama T."/>
            <person name="Obornik M."/>
            <person name="Reyes-Prieto A."/>
            <person name="Armbrust E.V."/>
            <person name="Aves S.J."/>
            <person name="Beiko R.G."/>
            <person name="Coutinho P."/>
            <person name="Dacks J.B."/>
            <person name="Durnford D.G."/>
            <person name="Fast N.M."/>
            <person name="Green B.R."/>
            <person name="Grisdale C.J."/>
            <person name="Hempel F."/>
            <person name="Henrissat B."/>
            <person name="Hoppner M.P."/>
            <person name="Ishida K."/>
            <person name="Kim E."/>
            <person name="Koreny L."/>
            <person name="Kroth P.G."/>
            <person name="Liu Y."/>
            <person name="Malik S.B."/>
            <person name="Maier U.G."/>
            <person name="McRose D."/>
            <person name="Mock T."/>
            <person name="Neilson J.A."/>
            <person name="Onodera N.T."/>
            <person name="Poole A.M."/>
            <person name="Pritham E.J."/>
            <person name="Richards T.A."/>
            <person name="Rocap G."/>
            <person name="Roy S.W."/>
            <person name="Sarai C."/>
            <person name="Schaack S."/>
            <person name="Shirato S."/>
            <person name="Slamovits C.H."/>
            <person name="Spencer D.F."/>
            <person name="Suzuki S."/>
            <person name="Worden A.Z."/>
            <person name="Zauner S."/>
            <person name="Barry K."/>
            <person name="Bell C."/>
            <person name="Bharti A.K."/>
            <person name="Crow J.A."/>
            <person name="Grimwood J."/>
            <person name="Kramer R."/>
            <person name="Lindquist E."/>
            <person name="Lucas S."/>
            <person name="Salamov A."/>
            <person name="McFadden G.I."/>
            <person name="Lane C.E."/>
            <person name="Keeling P.J."/>
            <person name="Gray M.W."/>
            <person name="Grigoriev I.V."/>
            <person name="Archibald J.M."/>
        </authorList>
    </citation>
    <scope>NUCLEOTIDE SEQUENCE</scope>
    <source>
        <strain evidence="3 5">CCMP2712</strain>
    </source>
</reference>
<evidence type="ECO:0000256" key="1">
    <source>
        <dbReference type="SAM" id="MobiDB-lite"/>
    </source>
</evidence>
<dbReference type="HOGENOM" id="CLU_035078_0_0_1"/>
<dbReference type="EMBL" id="JH992985">
    <property type="protein sequence ID" value="EKX48495.1"/>
    <property type="molecule type" value="Genomic_DNA"/>
</dbReference>
<name>L1JK83_GUITC</name>
<sequence length="432" mass="48616">MIRSSMPDEKKKGGEKFMGGGGRRGESLRQADGTEGNSSERNQSDYRLRARVEGSAEESLPKNSDANGVVAFVCGTLNYADLMNSFYFGSIRPNGIRNFIFVALTDDMCGMRVLNPAVPCVQYPRHYGTSKGAAISWGTARFAQVVQVKTDVLLGIVQEGFTGLLMDADIHLFRNPMPELAQLAEEERADMVIQDDMEGGRNSGFMYLRPSEEGAAFAVHVVGMQRRSRTLRQQEAVNRALRSFHMRHFRVFPLPQSSWPCGEAFFNKFARRIFAWSSACSDCIMVHNNWILGDDAKEYRAKEFLQWTVDSAGGGSMEQGYYTSSENRLSVSGLNSIQPSPERAFYIAARFQQVPTWGNKFQDEVPAQNTTVVRTSMQGIITKEEIQRNWGSYPDKILRFHSLYHVTVLDGDDLAFDKKWVKAMMHASIRQV</sequence>
<evidence type="ECO:0000313" key="5">
    <source>
        <dbReference type="Proteomes" id="UP000011087"/>
    </source>
</evidence>
<evidence type="ECO:0000313" key="4">
    <source>
        <dbReference type="EnsemblProtists" id="EKX48495"/>
    </source>
</evidence>
<dbReference type="PANTHER" id="PTHR47032">
    <property type="entry name" value="UDP-D-XYLOSE:L-FUCOSE ALPHA-1,3-D-XYLOSYLTRANSFERASE-RELATED"/>
    <property type="match status" value="1"/>
</dbReference>
<dbReference type="InterPro" id="IPR052636">
    <property type="entry name" value="UDP-D-xylose:L-fucose_XylT"/>
</dbReference>
<protein>
    <recommendedName>
        <fullName evidence="2">Nucleotide-diphospho-sugar transferase domain-containing protein</fullName>
    </recommendedName>
</protein>
<evidence type="ECO:0000259" key="2">
    <source>
        <dbReference type="Pfam" id="PF03407"/>
    </source>
</evidence>
<dbReference type="RefSeq" id="XP_005835475.1">
    <property type="nucleotide sequence ID" value="XM_005835418.1"/>
</dbReference>